<evidence type="ECO:0000313" key="5">
    <source>
        <dbReference type="EMBL" id="ADI15871.1"/>
    </source>
</evidence>
<dbReference type="SUPFAM" id="SSF56300">
    <property type="entry name" value="Metallo-dependent phosphatases"/>
    <property type="match status" value="1"/>
</dbReference>
<dbReference type="PANTHER" id="PTHR31302:SF31">
    <property type="entry name" value="PHOSPHODIESTERASE YAEI"/>
    <property type="match status" value="1"/>
</dbReference>
<dbReference type="InterPro" id="IPR004843">
    <property type="entry name" value="Calcineurin-like_PHP"/>
</dbReference>
<dbReference type="AlphaFoldDB" id="D7CV44"/>
<protein>
    <submittedName>
        <fullName evidence="5">Metallophosphoesterase</fullName>
    </submittedName>
</protein>
<gene>
    <name evidence="5" type="ordered locus">Trad_2769</name>
</gene>
<dbReference type="eggNOG" id="COG1408">
    <property type="taxonomic scope" value="Bacteria"/>
</dbReference>
<dbReference type="RefSeq" id="WP_013179230.1">
    <property type="nucleotide sequence ID" value="NC_014221.1"/>
</dbReference>
<evidence type="ECO:0000259" key="4">
    <source>
        <dbReference type="Pfam" id="PF00149"/>
    </source>
</evidence>
<proteinExistence type="predicted"/>
<keyword evidence="1" id="KW-0479">Metal-binding</keyword>
<reference evidence="5 6" key="2">
    <citation type="journal article" date="2011" name="Stand. Genomic Sci.">
        <title>Complete genome sequence of Truepera radiovictrix type strain (RQ-24).</title>
        <authorList>
            <person name="Ivanova N."/>
            <person name="Rohde C."/>
            <person name="Munk C."/>
            <person name="Nolan M."/>
            <person name="Lucas S."/>
            <person name="Del Rio T.G."/>
            <person name="Tice H."/>
            <person name="Deshpande S."/>
            <person name="Cheng J.F."/>
            <person name="Tapia R."/>
            <person name="Han C."/>
            <person name="Goodwin L."/>
            <person name="Pitluck S."/>
            <person name="Liolios K."/>
            <person name="Mavromatis K."/>
            <person name="Mikhailova N."/>
            <person name="Pati A."/>
            <person name="Chen A."/>
            <person name="Palaniappan K."/>
            <person name="Land M."/>
            <person name="Hauser L."/>
            <person name="Chang Y.J."/>
            <person name="Jeffries C.D."/>
            <person name="Brambilla E."/>
            <person name="Rohde M."/>
            <person name="Goker M."/>
            <person name="Tindall B.J."/>
            <person name="Woyke T."/>
            <person name="Bristow J."/>
            <person name="Eisen J.A."/>
            <person name="Markowitz V."/>
            <person name="Hugenholtz P."/>
            <person name="Kyrpides N.C."/>
            <person name="Klenk H.P."/>
            <person name="Lapidus A."/>
        </authorList>
    </citation>
    <scope>NUCLEOTIDE SEQUENCE [LARGE SCALE GENOMIC DNA]</scope>
    <source>
        <strain evidence="6">DSM 17093 / CIP 108686 / LMG 22925 / RQ-24</strain>
    </source>
</reference>
<name>D7CV44_TRURR</name>
<feature type="region of interest" description="Disordered" evidence="3">
    <location>
        <begin position="1"/>
        <end position="23"/>
    </location>
</feature>
<evidence type="ECO:0000256" key="2">
    <source>
        <dbReference type="ARBA" id="ARBA00022801"/>
    </source>
</evidence>
<evidence type="ECO:0000313" key="6">
    <source>
        <dbReference type="Proteomes" id="UP000000379"/>
    </source>
</evidence>
<dbReference type="PROSITE" id="PS51318">
    <property type="entry name" value="TAT"/>
    <property type="match status" value="1"/>
</dbReference>
<dbReference type="HOGENOM" id="CLU_025443_3_2_0"/>
<dbReference type="CDD" id="cd07385">
    <property type="entry name" value="MPP_YkuE_C"/>
    <property type="match status" value="1"/>
</dbReference>
<dbReference type="Proteomes" id="UP000000379">
    <property type="component" value="Chromosome"/>
</dbReference>
<dbReference type="InterPro" id="IPR051158">
    <property type="entry name" value="Metallophosphoesterase_sf"/>
</dbReference>
<feature type="compositionally biased region" description="Low complexity" evidence="3">
    <location>
        <begin position="1"/>
        <end position="12"/>
    </location>
</feature>
<organism evidence="5 6">
    <name type="scientific">Truepera radiovictrix (strain DSM 17093 / CIP 108686 / LMG 22925 / RQ-24)</name>
    <dbReference type="NCBI Taxonomy" id="649638"/>
    <lineage>
        <taxon>Bacteria</taxon>
        <taxon>Thermotogati</taxon>
        <taxon>Deinococcota</taxon>
        <taxon>Deinococci</taxon>
        <taxon>Trueperales</taxon>
        <taxon>Trueperaceae</taxon>
        <taxon>Truepera</taxon>
    </lineage>
</organism>
<dbReference type="GO" id="GO:0008758">
    <property type="term" value="F:UDP-2,3-diacylglucosamine hydrolase activity"/>
    <property type="evidence" value="ECO:0007669"/>
    <property type="project" value="TreeGrafter"/>
</dbReference>
<dbReference type="InterPro" id="IPR029052">
    <property type="entry name" value="Metallo-depent_PP-like"/>
</dbReference>
<dbReference type="GO" id="GO:0046872">
    <property type="term" value="F:metal ion binding"/>
    <property type="evidence" value="ECO:0007669"/>
    <property type="project" value="UniProtKB-KW"/>
</dbReference>
<dbReference type="InterPro" id="IPR006311">
    <property type="entry name" value="TAT_signal"/>
</dbReference>
<dbReference type="EMBL" id="CP002049">
    <property type="protein sequence ID" value="ADI15871.1"/>
    <property type="molecule type" value="Genomic_DNA"/>
</dbReference>
<dbReference type="KEGG" id="tra:Trad_2769"/>
<sequence length="294" mass="31705">MSSSARSSRNRSPTAESQRVPTSTHLSRREFLALLGAVGLSWLGGSVAGEVYRARVTHHLLELPKLRAPLRVAQLSDLHYGPFIREGSVRAWVAQTQAEGADLIVITGDIVDQELTRPLEPLVEALSGLSAPLGVWACLGNHDRVRFRRDLPTLEAALAAAGIPLLVNRGVSLRDDLYLAGVDDYGTGAPSLEAALQDLPPGAASVLLCHQPDYLPEMPFSVDLTLIGHTHGGQVRLPVIGALYTSSRFGNRYAEGWVRQPDKVYVSRGLGVSLLPVRFNCPAELAVFDLVPSL</sequence>
<reference evidence="6" key="1">
    <citation type="submission" date="2010-05" db="EMBL/GenBank/DDBJ databases">
        <title>The complete genome of Truepera radiovictris DSM 17093.</title>
        <authorList>
            <consortium name="US DOE Joint Genome Institute (JGI-PGF)"/>
            <person name="Lucas S."/>
            <person name="Copeland A."/>
            <person name="Lapidus A."/>
            <person name="Glavina del Rio T."/>
            <person name="Dalin E."/>
            <person name="Tice H."/>
            <person name="Bruce D."/>
            <person name="Goodwin L."/>
            <person name="Pitluck S."/>
            <person name="Kyrpides N."/>
            <person name="Mavromatis K."/>
            <person name="Ovchinnikova G."/>
            <person name="Munk A.C."/>
            <person name="Detter J.C."/>
            <person name="Han C."/>
            <person name="Tapia R."/>
            <person name="Land M."/>
            <person name="Hauser L."/>
            <person name="Markowitz V."/>
            <person name="Cheng J.-F."/>
            <person name="Hugenholtz P."/>
            <person name="Woyke T."/>
            <person name="Wu D."/>
            <person name="Tindall B."/>
            <person name="Pomrenke H.G."/>
            <person name="Brambilla E."/>
            <person name="Klenk H.-P."/>
            <person name="Eisen J.A."/>
        </authorList>
    </citation>
    <scope>NUCLEOTIDE SEQUENCE [LARGE SCALE GENOMIC DNA]</scope>
    <source>
        <strain evidence="6">DSM 17093 / CIP 108686 / LMG 22925 / RQ-24</strain>
    </source>
</reference>
<dbReference type="OrthoDB" id="9780884at2"/>
<dbReference type="STRING" id="649638.Trad_2769"/>
<dbReference type="Pfam" id="PF00149">
    <property type="entry name" value="Metallophos"/>
    <property type="match status" value="1"/>
</dbReference>
<keyword evidence="6" id="KW-1185">Reference proteome</keyword>
<evidence type="ECO:0000256" key="1">
    <source>
        <dbReference type="ARBA" id="ARBA00022723"/>
    </source>
</evidence>
<feature type="domain" description="Calcineurin-like phosphoesterase" evidence="4">
    <location>
        <begin position="70"/>
        <end position="232"/>
    </location>
</feature>
<accession>D7CV44</accession>
<evidence type="ECO:0000256" key="3">
    <source>
        <dbReference type="SAM" id="MobiDB-lite"/>
    </source>
</evidence>
<feature type="compositionally biased region" description="Polar residues" evidence="3">
    <location>
        <begin position="13"/>
        <end position="23"/>
    </location>
</feature>
<keyword evidence="2" id="KW-0378">Hydrolase</keyword>
<dbReference type="GO" id="GO:0009245">
    <property type="term" value="P:lipid A biosynthetic process"/>
    <property type="evidence" value="ECO:0007669"/>
    <property type="project" value="TreeGrafter"/>
</dbReference>
<dbReference type="GO" id="GO:0016020">
    <property type="term" value="C:membrane"/>
    <property type="evidence" value="ECO:0007669"/>
    <property type="project" value="GOC"/>
</dbReference>
<dbReference type="Gene3D" id="3.60.21.10">
    <property type="match status" value="1"/>
</dbReference>
<dbReference type="PANTHER" id="PTHR31302">
    <property type="entry name" value="TRANSMEMBRANE PROTEIN WITH METALLOPHOSPHOESTERASE DOMAIN-RELATED"/>
    <property type="match status" value="1"/>
</dbReference>